<gene>
    <name evidence="1" type="ORF">LCGC14_2062660</name>
</gene>
<protein>
    <recommendedName>
        <fullName evidence="2">PD-(D/E)XK endonuclease-like domain-containing protein</fullName>
    </recommendedName>
</protein>
<comment type="caution">
    <text evidence="1">The sequence shown here is derived from an EMBL/GenBank/DDBJ whole genome shotgun (WGS) entry which is preliminary data.</text>
</comment>
<organism evidence="1">
    <name type="scientific">marine sediment metagenome</name>
    <dbReference type="NCBI Taxonomy" id="412755"/>
    <lineage>
        <taxon>unclassified sequences</taxon>
        <taxon>metagenomes</taxon>
        <taxon>ecological metagenomes</taxon>
    </lineage>
</organism>
<dbReference type="EMBL" id="LAZR01024580">
    <property type="protein sequence ID" value="KKL74663.1"/>
    <property type="molecule type" value="Genomic_DNA"/>
</dbReference>
<dbReference type="AlphaFoldDB" id="A0A0F9EKL4"/>
<name>A0A0F9EKL4_9ZZZZ</name>
<proteinExistence type="predicted"/>
<accession>A0A0F9EKL4</accession>
<evidence type="ECO:0008006" key="2">
    <source>
        <dbReference type="Google" id="ProtNLM"/>
    </source>
</evidence>
<reference evidence="1" key="1">
    <citation type="journal article" date="2015" name="Nature">
        <title>Complex archaea that bridge the gap between prokaryotes and eukaryotes.</title>
        <authorList>
            <person name="Spang A."/>
            <person name="Saw J.H."/>
            <person name="Jorgensen S.L."/>
            <person name="Zaremba-Niedzwiedzka K."/>
            <person name="Martijn J."/>
            <person name="Lind A.E."/>
            <person name="van Eijk R."/>
            <person name="Schleper C."/>
            <person name="Guy L."/>
            <person name="Ettema T.J."/>
        </authorList>
    </citation>
    <scope>NUCLEOTIDE SEQUENCE</scope>
</reference>
<sequence length="315" mass="35133">AERPTLTPSGGLNRLLKQLTTEDWLGPLVDAARPSEPERWEDPSLFVRPSAAGGPCTLDLQLTQVGHRGAIRPGLRALMDAGTQAHERITNTEYMNSGVLIAGEVRLTRYLDDTPTHIWYGISPGTFDTEQPTAPAGPVAWSGEADLIVRHPTSGLMHVGEIKKANSFRVKRLPPDTGDPEDMARKMLRAEPKYMRQLARYVGEFLEHFGPRMSDLAFFHWENANTQELRIIWVRVEPWLIEDARANADVAESATAEGRVVDFPFKKGSPTCSRCDRQRLCNQLREGDEESWLKVRTAVAKVNEMRPPTTARGAG</sequence>
<evidence type="ECO:0000313" key="1">
    <source>
        <dbReference type="EMBL" id="KKL74663.1"/>
    </source>
</evidence>
<feature type="non-terminal residue" evidence="1">
    <location>
        <position position="1"/>
    </location>
</feature>